<sequence length="205" mass="22471">MRGVMTSDRAYAHVLYTRTNPVLRVGSSISNPGYAGLAGIFATMGQFIQAYQRSIRINSNMAAVLCVVRAGQARAFARTYPGLIKGSIPPSLFSLSEFLPIKSSSALDALQGNYIHGYVVLDLHSNHLRGEIPIPPVHECYVDYSRKKGLRGAPFIASSKEAEPMSPTLDSRYSHSDEDVINWVYITATLGYIVGFGVIVRPLLY</sequence>
<name>A0ACB7ZHW8_9ERIC</name>
<evidence type="ECO:0000313" key="1">
    <source>
        <dbReference type="EMBL" id="KAH7865298.1"/>
    </source>
</evidence>
<reference evidence="1 2" key="1">
    <citation type="journal article" date="2021" name="Hortic Res">
        <title>High-quality reference genome and annotation aids understanding of berry development for evergreen blueberry (Vaccinium darrowii).</title>
        <authorList>
            <person name="Yu J."/>
            <person name="Hulse-Kemp A.M."/>
            <person name="Babiker E."/>
            <person name="Staton M."/>
        </authorList>
    </citation>
    <scope>NUCLEOTIDE SEQUENCE [LARGE SCALE GENOMIC DNA]</scope>
    <source>
        <strain evidence="2">cv. NJ 8807/NJ 8810</strain>
        <tissue evidence="1">Young leaf</tissue>
    </source>
</reference>
<proteinExistence type="predicted"/>
<accession>A0ACB7ZHW8</accession>
<protein>
    <submittedName>
        <fullName evidence="1">Uncharacterized protein</fullName>
    </submittedName>
</protein>
<gene>
    <name evidence="1" type="ORF">Vadar_004858</name>
</gene>
<keyword evidence="2" id="KW-1185">Reference proteome</keyword>
<dbReference type="EMBL" id="CM037159">
    <property type="protein sequence ID" value="KAH7865298.1"/>
    <property type="molecule type" value="Genomic_DNA"/>
</dbReference>
<dbReference type="Proteomes" id="UP000828048">
    <property type="component" value="Chromosome 9"/>
</dbReference>
<comment type="caution">
    <text evidence="1">The sequence shown here is derived from an EMBL/GenBank/DDBJ whole genome shotgun (WGS) entry which is preliminary data.</text>
</comment>
<evidence type="ECO:0000313" key="2">
    <source>
        <dbReference type="Proteomes" id="UP000828048"/>
    </source>
</evidence>
<organism evidence="1 2">
    <name type="scientific">Vaccinium darrowii</name>
    <dbReference type="NCBI Taxonomy" id="229202"/>
    <lineage>
        <taxon>Eukaryota</taxon>
        <taxon>Viridiplantae</taxon>
        <taxon>Streptophyta</taxon>
        <taxon>Embryophyta</taxon>
        <taxon>Tracheophyta</taxon>
        <taxon>Spermatophyta</taxon>
        <taxon>Magnoliopsida</taxon>
        <taxon>eudicotyledons</taxon>
        <taxon>Gunneridae</taxon>
        <taxon>Pentapetalae</taxon>
        <taxon>asterids</taxon>
        <taxon>Ericales</taxon>
        <taxon>Ericaceae</taxon>
        <taxon>Vaccinioideae</taxon>
        <taxon>Vaccinieae</taxon>
        <taxon>Vaccinium</taxon>
    </lineage>
</organism>